<dbReference type="PANTHER" id="PTHR43669">
    <property type="entry name" value="5-KETO-D-GLUCONATE 5-REDUCTASE"/>
    <property type="match status" value="1"/>
</dbReference>
<dbReference type="FunFam" id="3.40.50.720:FF:000084">
    <property type="entry name" value="Short-chain dehydrogenase reductase"/>
    <property type="match status" value="1"/>
</dbReference>
<comment type="similarity">
    <text evidence="1 3">Belongs to the short-chain dehydrogenases/reductases (SDR) family.</text>
</comment>
<keyword evidence="2" id="KW-0560">Oxidoreductase</keyword>
<accession>A0A6J4HVW1</accession>
<dbReference type="PROSITE" id="PS00061">
    <property type="entry name" value="ADH_SHORT"/>
    <property type="match status" value="1"/>
</dbReference>
<dbReference type="SMART" id="SM00822">
    <property type="entry name" value="PKS_KR"/>
    <property type="match status" value="1"/>
</dbReference>
<evidence type="ECO:0000256" key="3">
    <source>
        <dbReference type="RuleBase" id="RU000363"/>
    </source>
</evidence>
<dbReference type="InterPro" id="IPR003560">
    <property type="entry name" value="DHB_DH"/>
</dbReference>
<dbReference type="SUPFAM" id="SSF51735">
    <property type="entry name" value="NAD(P)-binding Rossmann-fold domains"/>
    <property type="match status" value="1"/>
</dbReference>
<protein>
    <recommendedName>
        <fullName evidence="4">Ketoreductase domain-containing protein</fullName>
    </recommendedName>
</protein>
<dbReference type="InterPro" id="IPR020904">
    <property type="entry name" value="Sc_DH/Rdtase_CS"/>
</dbReference>
<dbReference type="GO" id="GO:0019290">
    <property type="term" value="P:siderophore biosynthetic process"/>
    <property type="evidence" value="ECO:0007669"/>
    <property type="project" value="InterPro"/>
</dbReference>
<evidence type="ECO:0000256" key="1">
    <source>
        <dbReference type="ARBA" id="ARBA00006484"/>
    </source>
</evidence>
<dbReference type="InterPro" id="IPR057326">
    <property type="entry name" value="KR_dom"/>
</dbReference>
<evidence type="ECO:0000259" key="4">
    <source>
        <dbReference type="SMART" id="SM00822"/>
    </source>
</evidence>
<dbReference type="PANTHER" id="PTHR43669:SF3">
    <property type="entry name" value="ALCOHOL DEHYDROGENASE, PUTATIVE (AFU_ORTHOLOGUE AFUA_3G03445)-RELATED"/>
    <property type="match status" value="1"/>
</dbReference>
<gene>
    <name evidence="5" type="ORF">AVDCRST_MAG54-1179</name>
</gene>
<dbReference type="GO" id="GO:0008667">
    <property type="term" value="F:2,3-dihydro-2,3-dihydroxybenzoate dehydrogenase activity"/>
    <property type="evidence" value="ECO:0007669"/>
    <property type="project" value="InterPro"/>
</dbReference>
<dbReference type="PRINTS" id="PR01397">
    <property type="entry name" value="DHBDHDRGNASE"/>
</dbReference>
<name>A0A6J4HVW1_9PSEU</name>
<proteinExistence type="inferred from homology"/>
<dbReference type="PRINTS" id="PR00080">
    <property type="entry name" value="SDRFAMILY"/>
</dbReference>
<organism evidence="5">
    <name type="scientific">uncultured Actinomycetospora sp</name>
    <dbReference type="NCBI Taxonomy" id="1135996"/>
    <lineage>
        <taxon>Bacteria</taxon>
        <taxon>Bacillati</taxon>
        <taxon>Actinomycetota</taxon>
        <taxon>Actinomycetes</taxon>
        <taxon>Pseudonocardiales</taxon>
        <taxon>Pseudonocardiaceae</taxon>
        <taxon>Actinomycetospora</taxon>
        <taxon>environmental samples</taxon>
    </lineage>
</organism>
<dbReference type="Gene3D" id="3.40.50.720">
    <property type="entry name" value="NAD(P)-binding Rossmann-like Domain"/>
    <property type="match status" value="1"/>
</dbReference>
<sequence>MTGDGAQRSSTSGSGPALVTGAAGGIGAAVCRLLVDAGAPVALLDRDADALEAVVAELRARGGSAVAVPADVTDAGAVEKAVAAAEDALGPLATLANVAGVLHVGRVTEIDDTEWRRCFDVNTTGVMHACRAVGARLAERGGGSVVTVASNAAGVPRIGMAAYAASKAAAVALTRCLGLELAEQGVRANVVCPGSTDTAMLDAMGDLPADHAGLVRGSSETFKTGIPLGRVAAPEDVAEVVAFLASDAARHVTLQTVYVDGGASLGP</sequence>
<dbReference type="Pfam" id="PF00106">
    <property type="entry name" value="adh_short"/>
    <property type="match status" value="1"/>
</dbReference>
<feature type="domain" description="Ketoreductase" evidence="4">
    <location>
        <begin position="15"/>
        <end position="185"/>
    </location>
</feature>
<dbReference type="InterPro" id="IPR036291">
    <property type="entry name" value="NAD(P)-bd_dom_sf"/>
</dbReference>
<evidence type="ECO:0000313" key="5">
    <source>
        <dbReference type="EMBL" id="CAA9234395.1"/>
    </source>
</evidence>
<dbReference type="AlphaFoldDB" id="A0A6J4HVW1"/>
<dbReference type="EMBL" id="CADCTH010000158">
    <property type="protein sequence ID" value="CAA9234395.1"/>
    <property type="molecule type" value="Genomic_DNA"/>
</dbReference>
<reference evidence="5" key="1">
    <citation type="submission" date="2020-02" db="EMBL/GenBank/DDBJ databases">
        <authorList>
            <person name="Meier V. D."/>
        </authorList>
    </citation>
    <scope>NUCLEOTIDE SEQUENCE</scope>
    <source>
        <strain evidence="5">AVDCRST_MAG54</strain>
    </source>
</reference>
<evidence type="ECO:0000256" key="2">
    <source>
        <dbReference type="ARBA" id="ARBA00023002"/>
    </source>
</evidence>
<dbReference type="InterPro" id="IPR002347">
    <property type="entry name" value="SDR_fam"/>
</dbReference>